<keyword evidence="1" id="KW-0813">Transport</keyword>
<dbReference type="Gene3D" id="3.40.50.300">
    <property type="entry name" value="P-loop containing nucleotide triphosphate hydrolases"/>
    <property type="match status" value="1"/>
</dbReference>
<dbReference type="InterPro" id="IPR027417">
    <property type="entry name" value="P-loop_NTPase"/>
</dbReference>
<accession>A0A940PJA0</accession>
<dbReference type="GO" id="GO:0005524">
    <property type="term" value="F:ATP binding"/>
    <property type="evidence" value="ECO:0007669"/>
    <property type="project" value="UniProtKB-KW"/>
</dbReference>
<feature type="domain" description="ABC transporter" evidence="4">
    <location>
        <begin position="1"/>
        <end position="228"/>
    </location>
</feature>
<reference evidence="5" key="1">
    <citation type="submission" date="2020-12" db="EMBL/GenBank/DDBJ databases">
        <title>Vagococcus allomyrinae sp. nov. and Enterococcus lavae sp. nov., isolated from the larvae of Allomyrina dichotoma.</title>
        <authorList>
            <person name="Lee S.D."/>
        </authorList>
    </citation>
    <scope>NUCLEOTIDE SEQUENCE</scope>
    <source>
        <strain evidence="5">BWB3-3</strain>
    </source>
</reference>
<keyword evidence="2" id="KW-0547">Nucleotide-binding</keyword>
<dbReference type="Pfam" id="PF00005">
    <property type="entry name" value="ABC_tran"/>
    <property type="match status" value="1"/>
</dbReference>
<dbReference type="InterPro" id="IPR003593">
    <property type="entry name" value="AAA+_ATPase"/>
</dbReference>
<sequence length="284" mass="31987">MNAIEVKNLEVVYPEFTLDKIEFNVPSGSIVGFVGENGAGKTTTIKAILNLISHAKGSVSIYGLDNQEQELAIKKQIGVVLDDAFFYEDFTTKEIATVLVKMYHNWDQPYFNELLKAHGITESKVLKELSKGMKAKVKIFAALAHHPRLLILDEPTTGLDPVSRDEILDIFYDFIEEDKAILFSSHITSDIEKIADSVIFIDRGKIVLTTDQAEFQEDFGIAKLTASQLADIGEIDYLYRLKTAISTQYLISNRRMFLKEYPDIVVEKATIEATLLMIKKGEVR</sequence>
<gene>
    <name evidence="5" type="ORF">I6N95_26680</name>
</gene>
<evidence type="ECO:0000313" key="5">
    <source>
        <dbReference type="EMBL" id="MBP1044601.1"/>
    </source>
</evidence>
<evidence type="ECO:0000259" key="4">
    <source>
        <dbReference type="PROSITE" id="PS50893"/>
    </source>
</evidence>
<dbReference type="PANTHER" id="PTHR42939">
    <property type="entry name" value="ABC TRANSPORTER ATP-BINDING PROTEIN ALBC-RELATED"/>
    <property type="match status" value="1"/>
</dbReference>
<dbReference type="GO" id="GO:0016887">
    <property type="term" value="F:ATP hydrolysis activity"/>
    <property type="evidence" value="ECO:0007669"/>
    <property type="project" value="InterPro"/>
</dbReference>
<dbReference type="InterPro" id="IPR003439">
    <property type="entry name" value="ABC_transporter-like_ATP-bd"/>
</dbReference>
<keyword evidence="3 5" id="KW-0067">ATP-binding</keyword>
<dbReference type="CDD" id="cd03230">
    <property type="entry name" value="ABC_DR_subfamily_A"/>
    <property type="match status" value="1"/>
</dbReference>
<dbReference type="InterPro" id="IPR051782">
    <property type="entry name" value="ABC_Transporter_VariousFunc"/>
</dbReference>
<protein>
    <submittedName>
        <fullName evidence="5">ATP-binding cassette domain-containing protein</fullName>
    </submittedName>
</protein>
<dbReference type="PROSITE" id="PS50893">
    <property type="entry name" value="ABC_TRANSPORTER_2"/>
    <property type="match status" value="1"/>
</dbReference>
<evidence type="ECO:0000256" key="2">
    <source>
        <dbReference type="ARBA" id="ARBA00022741"/>
    </source>
</evidence>
<dbReference type="SUPFAM" id="SSF52540">
    <property type="entry name" value="P-loop containing nucleoside triphosphate hydrolases"/>
    <property type="match status" value="1"/>
</dbReference>
<dbReference type="Proteomes" id="UP000674938">
    <property type="component" value="Unassembled WGS sequence"/>
</dbReference>
<dbReference type="RefSeq" id="WP_209533169.1">
    <property type="nucleotide sequence ID" value="NZ_JAEEGA010000035.1"/>
</dbReference>
<proteinExistence type="predicted"/>
<dbReference type="PANTHER" id="PTHR42939:SF3">
    <property type="entry name" value="ABC TRANSPORTER ATP-BINDING COMPONENT"/>
    <property type="match status" value="1"/>
</dbReference>
<organism evidence="5 6">
    <name type="scientific">Vagococcus allomyrinae</name>
    <dbReference type="NCBI Taxonomy" id="2794353"/>
    <lineage>
        <taxon>Bacteria</taxon>
        <taxon>Bacillati</taxon>
        <taxon>Bacillota</taxon>
        <taxon>Bacilli</taxon>
        <taxon>Lactobacillales</taxon>
        <taxon>Enterococcaceae</taxon>
        <taxon>Vagococcus</taxon>
    </lineage>
</organism>
<dbReference type="SMART" id="SM00382">
    <property type="entry name" value="AAA"/>
    <property type="match status" value="1"/>
</dbReference>
<keyword evidence="6" id="KW-1185">Reference proteome</keyword>
<dbReference type="AlphaFoldDB" id="A0A940PJA0"/>
<comment type="caution">
    <text evidence="5">The sequence shown here is derived from an EMBL/GenBank/DDBJ whole genome shotgun (WGS) entry which is preliminary data.</text>
</comment>
<evidence type="ECO:0000313" key="6">
    <source>
        <dbReference type="Proteomes" id="UP000674938"/>
    </source>
</evidence>
<evidence type="ECO:0000256" key="1">
    <source>
        <dbReference type="ARBA" id="ARBA00022448"/>
    </source>
</evidence>
<evidence type="ECO:0000256" key="3">
    <source>
        <dbReference type="ARBA" id="ARBA00022840"/>
    </source>
</evidence>
<dbReference type="EMBL" id="JAEEGA010000035">
    <property type="protein sequence ID" value="MBP1044601.1"/>
    <property type="molecule type" value="Genomic_DNA"/>
</dbReference>
<name>A0A940PJA0_9ENTE</name>